<dbReference type="Gene3D" id="3.40.50.11380">
    <property type="match status" value="1"/>
</dbReference>
<feature type="domain" description="Glycosyltransferase subfamily 4-like N-terminal" evidence="6">
    <location>
        <begin position="1587"/>
        <end position="1735"/>
    </location>
</feature>
<evidence type="ECO:0000256" key="4">
    <source>
        <dbReference type="ARBA" id="ARBA00022803"/>
    </source>
</evidence>
<dbReference type="Proteomes" id="UP001525961">
    <property type="component" value="Unassembled WGS sequence"/>
</dbReference>
<dbReference type="SUPFAM" id="SSF53756">
    <property type="entry name" value="UDP-Glycosyltransferase/glycogen phosphorylase"/>
    <property type="match status" value="4"/>
</dbReference>
<evidence type="ECO:0000259" key="6">
    <source>
        <dbReference type="Pfam" id="PF13439"/>
    </source>
</evidence>
<evidence type="ECO:0000256" key="3">
    <source>
        <dbReference type="ARBA" id="ARBA00022737"/>
    </source>
</evidence>
<keyword evidence="8" id="KW-0328">Glycosyltransferase</keyword>
<keyword evidence="4" id="KW-0802">TPR repeat</keyword>
<reference evidence="8 9" key="1">
    <citation type="journal article" date="2022" name="Front. Microbiol.">
        <title>High genomic differentiation and limited gene flow indicate recent cryptic speciation within the genus Laspinema (cyanobacteria).</title>
        <authorList>
            <person name="Stanojkovic A."/>
            <person name="Skoupy S."/>
            <person name="Skaloud P."/>
            <person name="Dvorak P."/>
        </authorList>
    </citation>
    <scope>NUCLEOTIDE SEQUENCE [LARGE SCALE GENOMIC DNA]</scope>
    <source>
        <strain evidence="8 9">D3b</strain>
    </source>
</reference>
<feature type="domain" description="O-GlcNAc transferase C-terminal" evidence="7">
    <location>
        <begin position="2315"/>
        <end position="2516"/>
    </location>
</feature>
<evidence type="ECO:0000259" key="7">
    <source>
        <dbReference type="Pfam" id="PF13844"/>
    </source>
</evidence>
<sequence>MTQHILFYSDDHGLGGVAHYNHSILFGLAQKGYHVNSVQTQKNNPLIEQQQQLGINHFWLSYDTHKNFELTLQETEEPEKIFSRVKPDLIIFSDSWPLANFAPKKVATHLGIPYIVVVGFVAPYPAATSPVSFDELEHLYQEAKTVIAVSQENLRVLHEWFRLPRNKGEVIYYGRPIEYFKPPSAQNRDRLRQELQIPPEAVVCFTAARLDQFKGWNYQLQAIAQLKHSPQWENLYFVWAGTGELESPIKNALEQLQVTHHVKAIGRRWDIPDLLDMADIFVLPSDYEGMPLAVMEAMAKRLPIIASAVSGIPEELGKTGKLLPDPKTDAPGTVQELVNTLQQWAENPQLRKEIGLQCYHRACELFREDRMIDETVQTIQRVLMNKKDYISPGLKTVNLEPYFPNRVMGNTDNCSWPYLRREIPHNWYVDKRQPVIGFLNPDEAHILYNSALKFKGKKGLEIGCWLGWSACHIASAGVELDVVDPLLSRPEIYESVTQSLAAAGVRDRINLLPGYSPQQVEELGAKQQQKWSLIFIDGNHEGDGPLQDAIACEKLAAEDALILFHDLASPDVARGLDYFKQKGWNTLVYQTMQIMAVAWRGKVQPVYHKPDPKINWPLPTHLQGYAVSGITTETTDTTEFQEILAAVRPYTLLSEARLFSLYSRAKHICQADIPGNFVECGAYKGGSTALLAAVIKRYSSRSRLLYAFDTFTGMPDPTAVDRHEGIPANLTGLGAGTLQAPLDENLEVICRTLGVSQLVVPVPGLFEQTLPEYESTIGAVAFLHADADWYESTLTIFNTLYNRIVPKGIIQIDDYGFWEGCKQAINDFQTAGGMTFPLQIIDETGVWFCKEDVRELSAKPLNPLDPESYYHQIPEPKKKGAVSSSPQIEAEIIHRLQQLGIQVEDYEIDISEYERYFQSGNYLQEFSEYYAFNRVEKSLEHYVAAKLLQLSNRDIYIDIGSEKSPVPEIYRRLFGLQTYRQDLSYPPGINGDRIGGNAAQMPVPDSFATKMALHCAFEHFEGDADIGFVREVARVLKPGGAVCILPLYLAKDYAIQTDPVTAISTGGVNFELDAVIYCASGWQNRHGRFYDPEHLVQRICQNLNGLTLKIYRIKNAQGVDSSCYLRFAAVLEKPPVKQVLNLPSFAPETQTHSLSKSSDKKVLIFFPHNPYPPKTGAHQRCMEMVNALKGLGYEITLFSSTLFSDIPWDIKSIQGLEENMGIQVEVYPGTEGDRQYSNEISNRNPGQFNADYYTPPGLRERFRQRFQALKPQIVLVNYSLWGRLVQGDEFKSAVRIIDAIDLFTLNLQMGQAFRRYLHQNPLVPKQIDAQVLREDFYSQLQLKALPEEYAIFDLYDYTLAISSQEAESIQQNTQQTQVEYVPMTFETETLPNTYAGFPLLAIGNNPFNVQGYLYFAAKVLPIVRQQSPDFTLKVLGKGCKNLAPVPGIDLVGFIEEIKPLYAESRFAICPLIGGTGQQVKIVEAMAYGVPVIALENVAKSSPIEHGVNGLIAKNAEEFAKYTLELWRNPERCRELGQAARQTIAHQFSPQILAERMKKFTHCSPVALATQKITAIIDGVFYQINNTGIARVWTSLLQEWVKTGFAKQLLFLDRAGTAPRIPGIKYLCIQGYDYNNTEADRRLLQDICDEESADIFISTYYTTPLSTPSVFMAYDMIPERYPTALNSPMWREKHHGIRHGSAYITISEQTARDLVKFFPEIPGDRVTVAHCGIHPEFAPTPPGEINSFKSKYNISKPYFLWVGSRSNINSYKNAILFFQAFAKLPSRREFQILCVGGIATLEAEFQPYVTDTQIHLLHLSDRELRLAYSGAVALIYPSKYEGFGLPILEAMACGCPVITCPNGAIPEVAGQSVIYVNDNDIDGLVNAMQEIQKPQVRNPLIAAGFQRTNQFSWAKMAEIVRSTLVATAQNPRKEAIATPISPTPVEPETLTDLQQTRQQLAQQWLNTPEEQLQSAYLGELGKAHKTLLDTDIKHHAITPSEQALIRKLSVGIAQGFDAPTALQSFIAATLYCYPHHLPIPYKNAPIPKWFAQDYLKFMFASPTLFHETGEVEQYYRHFQGWLEYVHQKIFSNLDSALWQSVAEFFTQGNANFAPLYFTLANLKSVYSQRGEIIEWALKNRGFEVDYVFPTPSPNRPKIRLGILRDHFNPATETFATLPVFEHLDRDRFEIVLYASWANGSQLEWYCQSRADRLVKLPENLSAQVQTLRNEDLDILFIGTNITELNKPLTALAQHRLARVQVTSIASPVTTGIRNIDYYIAGNLTAPTTTSSEQYREKLVNIEGSGLCFRFPLPEPASTVNPTRASWGATEETVVFMSGANFYKILPELTETWAKIIAAVPHSILVLYPFGPAWNSSYPALPFLERIHRIFAQNGVDKRRLVLINTLPSPADIKECVKLADVYLDSYPYSGATSLLDPLQLGIPAIAWEGSSLRSRQASALLREIHLADLIAQDEPGYIQLAIKLATNPQLRHHYRQQIQQKMQQNPPFLDSAVYGQKMGNLFEQLFQKGQTSGAMASAISTPTPATPVSVSQEFLNRLIGCANLYYIDPSDESIHRELLQLRREFAELWLQIPSDRLRECYTYELGKAHQSVLNSGIQNEPLPATEQTFVQELMDKLTSGLNAPLGMNAVLALLLYQQRDRLPLSSQTLPDWVNV</sequence>
<dbReference type="CDD" id="cd03809">
    <property type="entry name" value="GT4_MtfB-like"/>
    <property type="match status" value="1"/>
</dbReference>
<dbReference type="CDD" id="cd03801">
    <property type="entry name" value="GT4_PimA-like"/>
    <property type="match status" value="2"/>
</dbReference>
<dbReference type="GO" id="GO:0016757">
    <property type="term" value="F:glycosyltransferase activity"/>
    <property type="evidence" value="ECO:0007669"/>
    <property type="project" value="UniProtKB-KW"/>
</dbReference>
<evidence type="ECO:0000313" key="9">
    <source>
        <dbReference type="Proteomes" id="UP001525961"/>
    </source>
</evidence>
<dbReference type="PANTHER" id="PTHR46401:SF2">
    <property type="entry name" value="GLYCOSYLTRANSFERASE WBBK-RELATED"/>
    <property type="match status" value="1"/>
</dbReference>
<dbReference type="InterPro" id="IPR028098">
    <property type="entry name" value="Glyco_trans_4-like_N"/>
</dbReference>
<dbReference type="SUPFAM" id="SSF53335">
    <property type="entry name" value="S-adenosyl-L-methionine-dependent methyltransferases"/>
    <property type="match status" value="2"/>
</dbReference>
<dbReference type="InterPro" id="IPR029489">
    <property type="entry name" value="OGT/SEC/SPY_C"/>
</dbReference>
<dbReference type="RefSeq" id="WP_261236288.1">
    <property type="nucleotide sequence ID" value="NZ_JAMXFA010000024.1"/>
</dbReference>
<gene>
    <name evidence="8" type="ORF">NG792_17790</name>
</gene>
<protein>
    <submittedName>
        <fullName evidence="8">Glycosyltransferase</fullName>
        <ecNumber evidence="8">2.4.-.-</ecNumber>
    </submittedName>
</protein>
<comment type="pathway">
    <text evidence="1">Protein modification; protein glycosylation.</text>
</comment>
<dbReference type="InterPro" id="IPR001296">
    <property type="entry name" value="Glyco_trans_1"/>
</dbReference>
<organism evidence="8 9">
    <name type="scientific">Laspinema olomoucense D3b</name>
    <dbReference type="NCBI Taxonomy" id="2953688"/>
    <lineage>
        <taxon>Bacteria</taxon>
        <taxon>Bacillati</taxon>
        <taxon>Cyanobacteriota</taxon>
        <taxon>Cyanophyceae</taxon>
        <taxon>Oscillatoriophycideae</taxon>
        <taxon>Oscillatoriales</taxon>
        <taxon>Laspinemataceae</taxon>
        <taxon>Laspinema</taxon>
        <taxon>Laspinema olomoucense</taxon>
    </lineage>
</organism>
<evidence type="ECO:0000259" key="5">
    <source>
        <dbReference type="Pfam" id="PF00534"/>
    </source>
</evidence>
<dbReference type="InterPro" id="IPR029063">
    <property type="entry name" value="SAM-dependent_MTases_sf"/>
</dbReference>
<dbReference type="Gene3D" id="3.40.50.150">
    <property type="entry name" value="Vaccinia Virus protein VP39"/>
    <property type="match status" value="3"/>
</dbReference>
<evidence type="ECO:0000313" key="8">
    <source>
        <dbReference type="EMBL" id="MCT7979572.1"/>
    </source>
</evidence>
<dbReference type="Pfam" id="PF00534">
    <property type="entry name" value="Glycos_transf_1"/>
    <property type="match status" value="1"/>
</dbReference>
<feature type="domain" description="Glycosyltransferase subfamily 4-like N-terminal" evidence="6">
    <location>
        <begin position="15"/>
        <end position="174"/>
    </location>
</feature>
<dbReference type="Pfam" id="PF13844">
    <property type="entry name" value="Glyco_transf_41"/>
    <property type="match status" value="1"/>
</dbReference>
<name>A0ABT2NA62_9CYAN</name>
<dbReference type="Pfam" id="PF13692">
    <property type="entry name" value="Glyco_trans_1_4"/>
    <property type="match status" value="2"/>
</dbReference>
<dbReference type="EC" id="2.4.-.-" evidence="8"/>
<dbReference type="InterPro" id="IPR008884">
    <property type="entry name" value="TylF_MeTrfase"/>
</dbReference>
<accession>A0ABT2NA62</accession>
<dbReference type="PANTHER" id="PTHR46401">
    <property type="entry name" value="GLYCOSYLTRANSFERASE WBBK-RELATED"/>
    <property type="match status" value="1"/>
</dbReference>
<keyword evidence="3" id="KW-0677">Repeat</keyword>
<evidence type="ECO:0000256" key="1">
    <source>
        <dbReference type="ARBA" id="ARBA00004922"/>
    </source>
</evidence>
<keyword evidence="9" id="KW-1185">Reference proteome</keyword>
<comment type="caution">
    <text evidence="8">The sequence shown here is derived from an EMBL/GenBank/DDBJ whole genome shotgun (WGS) entry which is preliminary data.</text>
</comment>
<proteinExistence type="predicted"/>
<keyword evidence="2 8" id="KW-0808">Transferase</keyword>
<dbReference type="EMBL" id="JAMXFA010000024">
    <property type="protein sequence ID" value="MCT7979572.1"/>
    <property type="molecule type" value="Genomic_DNA"/>
</dbReference>
<dbReference type="Gene3D" id="3.40.50.2000">
    <property type="entry name" value="Glycogen Phosphorylase B"/>
    <property type="match status" value="5"/>
</dbReference>
<dbReference type="Pfam" id="PF05711">
    <property type="entry name" value="TylF"/>
    <property type="match status" value="1"/>
</dbReference>
<dbReference type="Pfam" id="PF13439">
    <property type="entry name" value="Glyco_transf_4"/>
    <property type="match status" value="2"/>
</dbReference>
<evidence type="ECO:0000256" key="2">
    <source>
        <dbReference type="ARBA" id="ARBA00022679"/>
    </source>
</evidence>
<dbReference type="Pfam" id="PF13578">
    <property type="entry name" value="Methyltransf_24"/>
    <property type="match status" value="1"/>
</dbReference>
<feature type="domain" description="Glycosyl transferase family 1" evidence="5">
    <location>
        <begin position="188"/>
        <end position="355"/>
    </location>
</feature>